<dbReference type="InterPro" id="IPR012337">
    <property type="entry name" value="RNaseH-like_sf"/>
</dbReference>
<dbReference type="EMBL" id="FPLD01000117">
    <property type="protein sequence ID" value="SGZ15026.1"/>
    <property type="molecule type" value="Genomic_DNA"/>
</dbReference>
<evidence type="ECO:0000313" key="3">
    <source>
        <dbReference type="EMBL" id="SGZ15026.1"/>
    </source>
</evidence>
<feature type="region of interest" description="Disordered" evidence="1">
    <location>
        <begin position="408"/>
        <end position="429"/>
    </location>
</feature>
<feature type="domain" description="Integrase catalytic" evidence="2">
    <location>
        <begin position="128"/>
        <end position="313"/>
    </location>
</feature>
<dbReference type="InterPro" id="IPR001584">
    <property type="entry name" value="Integrase_cat-core"/>
</dbReference>
<accession>A0A1L0AM13</accession>
<dbReference type="AlphaFoldDB" id="A0A1L0AM13"/>
<organism evidence="3 4">
    <name type="scientific">Moritella viscosa</name>
    <dbReference type="NCBI Taxonomy" id="80854"/>
    <lineage>
        <taxon>Bacteria</taxon>
        <taxon>Pseudomonadati</taxon>
        <taxon>Pseudomonadota</taxon>
        <taxon>Gammaproteobacteria</taxon>
        <taxon>Alteromonadales</taxon>
        <taxon>Moritellaceae</taxon>
        <taxon>Moritella</taxon>
    </lineage>
</organism>
<dbReference type="InterPro" id="IPR047797">
    <property type="entry name" value="ISNCY_transpos"/>
</dbReference>
<dbReference type="SUPFAM" id="SSF46689">
    <property type="entry name" value="Homeodomain-like"/>
    <property type="match status" value="1"/>
</dbReference>
<sequence>MLFAMSQKELNRVDVIRDVCEKRLTQVNASNILNLTRRQVQRLVNNFRKNGAQGLASLRRGKPSNRQFSPAFKQNALRIIKDKYVDFGPTFANEKLLEQHGIKLSAETLRHWMIDEGLWKSREKPKTKTYQPRYRRESLGELVQIDGSHHDWFEGRAEKCCLLVFIDDATGRLMTLRFSEVESTYDYMNATREYIEQHGKPVAFYSDKHSVFRINKKAPLSGNQMTQYGRALYELNIDLICANSSQAKGRVERANKTLQDRLIKEMRLAGIDSMEQANAWLPIFIEDFNHRFGRAPHSLEEAHRPLRESSEELDDIFARQKTRKVSNALTLQYDKVVYLIEPTDATARLAGKNVMIYDYPDGTLSIKHCGKALPYQVFDKLRQVNQGTVVDNKRLGAALSFAKRSQEERSDTLERTRSAKTFSRTAQKRARQINPILRESLEPDK</sequence>
<dbReference type="PANTHER" id="PTHR35004:SF7">
    <property type="entry name" value="INTEGRASE PROTEIN"/>
    <property type="match status" value="1"/>
</dbReference>
<dbReference type="Proteomes" id="UP000183794">
    <property type="component" value="Unassembled WGS sequence"/>
</dbReference>
<dbReference type="PROSITE" id="PS50994">
    <property type="entry name" value="INTEGRASE"/>
    <property type="match status" value="1"/>
</dbReference>
<reference evidence="3 4" key="1">
    <citation type="submission" date="2016-11" db="EMBL/GenBank/DDBJ databases">
        <authorList>
            <person name="Jaros S."/>
            <person name="Januszkiewicz K."/>
            <person name="Wedrychowicz H."/>
        </authorList>
    </citation>
    <scope>NUCLEOTIDE SEQUENCE [LARGE SCALE GENOMIC DNA]</scope>
    <source>
        <strain evidence="3">NVI 5450</strain>
    </source>
</reference>
<feature type="compositionally biased region" description="Basic and acidic residues" evidence="1">
    <location>
        <begin position="408"/>
        <end position="417"/>
    </location>
</feature>
<dbReference type="NCBIfam" id="NF033594">
    <property type="entry name" value="transpos_ISNCY_2"/>
    <property type="match status" value="1"/>
</dbReference>
<protein>
    <submittedName>
        <fullName evidence="3">Putative phage intergrase</fullName>
    </submittedName>
</protein>
<dbReference type="SUPFAM" id="SSF53098">
    <property type="entry name" value="Ribonuclease H-like"/>
    <property type="match status" value="1"/>
</dbReference>
<dbReference type="PANTHER" id="PTHR35004">
    <property type="entry name" value="TRANSPOSASE RV3428C-RELATED"/>
    <property type="match status" value="1"/>
</dbReference>
<proteinExistence type="predicted"/>
<dbReference type="InterPro" id="IPR036397">
    <property type="entry name" value="RNaseH_sf"/>
</dbReference>
<gene>
    <name evidence="3" type="ORF">NVI5450_4122</name>
</gene>
<evidence type="ECO:0000256" key="1">
    <source>
        <dbReference type="SAM" id="MobiDB-lite"/>
    </source>
</evidence>
<evidence type="ECO:0000259" key="2">
    <source>
        <dbReference type="PROSITE" id="PS50994"/>
    </source>
</evidence>
<dbReference type="InterPro" id="IPR009057">
    <property type="entry name" value="Homeodomain-like_sf"/>
</dbReference>
<name>A0A1L0AM13_9GAMM</name>
<dbReference type="GO" id="GO:0015074">
    <property type="term" value="P:DNA integration"/>
    <property type="evidence" value="ECO:0007669"/>
    <property type="project" value="InterPro"/>
</dbReference>
<dbReference type="GO" id="GO:0003676">
    <property type="term" value="F:nucleic acid binding"/>
    <property type="evidence" value="ECO:0007669"/>
    <property type="project" value="InterPro"/>
</dbReference>
<evidence type="ECO:0000313" key="4">
    <source>
        <dbReference type="Proteomes" id="UP000183794"/>
    </source>
</evidence>
<dbReference type="Gene3D" id="3.30.420.10">
    <property type="entry name" value="Ribonuclease H-like superfamily/Ribonuclease H"/>
    <property type="match status" value="1"/>
</dbReference>